<dbReference type="PROSITE" id="PS51375">
    <property type="entry name" value="PPR"/>
    <property type="match status" value="3"/>
</dbReference>
<dbReference type="NCBIfam" id="TIGR00756">
    <property type="entry name" value="PPR"/>
    <property type="match status" value="2"/>
</dbReference>
<dbReference type="Pfam" id="PF01535">
    <property type="entry name" value="PPR"/>
    <property type="match status" value="2"/>
</dbReference>
<evidence type="ECO:0008006" key="5">
    <source>
        <dbReference type="Google" id="ProtNLM"/>
    </source>
</evidence>
<dbReference type="InterPro" id="IPR051222">
    <property type="entry name" value="PPR/CCM1_RNA-binding"/>
</dbReference>
<protein>
    <recommendedName>
        <fullName evidence="5">Pentatricopeptide repeat-containing protein</fullName>
    </recommendedName>
</protein>
<dbReference type="Proteomes" id="UP001188597">
    <property type="component" value="Unassembled WGS sequence"/>
</dbReference>
<feature type="repeat" description="PPR" evidence="2">
    <location>
        <begin position="220"/>
        <end position="254"/>
    </location>
</feature>
<dbReference type="InterPro" id="IPR002885">
    <property type="entry name" value="PPR_rpt"/>
</dbReference>
<organism evidence="3 4">
    <name type="scientific">Escallonia herrerae</name>
    <dbReference type="NCBI Taxonomy" id="1293975"/>
    <lineage>
        <taxon>Eukaryota</taxon>
        <taxon>Viridiplantae</taxon>
        <taxon>Streptophyta</taxon>
        <taxon>Embryophyta</taxon>
        <taxon>Tracheophyta</taxon>
        <taxon>Spermatophyta</taxon>
        <taxon>Magnoliopsida</taxon>
        <taxon>eudicotyledons</taxon>
        <taxon>Gunneridae</taxon>
        <taxon>Pentapetalae</taxon>
        <taxon>asterids</taxon>
        <taxon>campanulids</taxon>
        <taxon>Escalloniales</taxon>
        <taxon>Escalloniaceae</taxon>
        <taxon>Escallonia</taxon>
    </lineage>
</organism>
<feature type="repeat" description="PPR" evidence="2">
    <location>
        <begin position="98"/>
        <end position="132"/>
    </location>
</feature>
<evidence type="ECO:0000313" key="4">
    <source>
        <dbReference type="Proteomes" id="UP001188597"/>
    </source>
</evidence>
<keyword evidence="4" id="KW-1185">Reference proteome</keyword>
<accession>A0AA88UTL2</accession>
<evidence type="ECO:0000256" key="1">
    <source>
        <dbReference type="ARBA" id="ARBA00022737"/>
    </source>
</evidence>
<dbReference type="AlphaFoldDB" id="A0AA88UTL2"/>
<keyword evidence="1" id="KW-0677">Repeat</keyword>
<dbReference type="PANTHER" id="PTHR47942">
    <property type="entry name" value="TETRATRICOPEPTIDE REPEAT (TPR)-LIKE SUPERFAMILY PROTEIN-RELATED"/>
    <property type="match status" value="1"/>
</dbReference>
<dbReference type="EMBL" id="JAVXUP010004372">
    <property type="protein sequence ID" value="KAK2997169.1"/>
    <property type="molecule type" value="Genomic_DNA"/>
</dbReference>
<evidence type="ECO:0000256" key="2">
    <source>
        <dbReference type="PROSITE-ProRule" id="PRU00708"/>
    </source>
</evidence>
<proteinExistence type="predicted"/>
<sequence length="352" mass="39127">MIIRGGVRLGVGMFLRILNSDLALNLKGTHHTCSNACKLFGIDRNPRIVSDVVEAYKGEGCWVGVKAFKVLLSLLREAKLANEALSVLRMMEFNCRLDTVSYNVVIRLFCEKGDMDEAARLLGEMGLVDLHPDMITYVVMAKGFCDVGRLKDACELFGSSERALEFLGELESEGGDYGPNVVTYASVIQSFCEKGTLLRGECGGAYKLVDKFVGEGNVSYGYCYSSLVLSLLWVRKLEEAEKLFRMMLGSGVKPNGLAASTLIRRLCLDGRMLDGFHLYNWIEKLGCLSYIDTDIYSILLAGLCQEKHSAEAAKLARIMLERRIQLKAPYVDNIVEHLKNSEDMELLLQLAS</sequence>
<dbReference type="Pfam" id="PF13041">
    <property type="entry name" value="PPR_2"/>
    <property type="match status" value="1"/>
</dbReference>
<dbReference type="InterPro" id="IPR011990">
    <property type="entry name" value="TPR-like_helical_dom_sf"/>
</dbReference>
<feature type="repeat" description="PPR" evidence="2">
    <location>
        <begin position="292"/>
        <end position="326"/>
    </location>
</feature>
<dbReference type="PANTHER" id="PTHR47942:SF16">
    <property type="entry name" value="PENTATRICOPEPTIDE REPEAT DOMAIN CONTAINING PROTEIN-RELATED"/>
    <property type="match status" value="1"/>
</dbReference>
<evidence type="ECO:0000313" key="3">
    <source>
        <dbReference type="EMBL" id="KAK2997169.1"/>
    </source>
</evidence>
<gene>
    <name evidence="3" type="ORF">RJ639_025632</name>
</gene>
<comment type="caution">
    <text evidence="3">The sequence shown here is derived from an EMBL/GenBank/DDBJ whole genome shotgun (WGS) entry which is preliminary data.</text>
</comment>
<dbReference type="Gene3D" id="1.25.40.10">
    <property type="entry name" value="Tetratricopeptide repeat domain"/>
    <property type="match status" value="2"/>
</dbReference>
<reference evidence="3" key="1">
    <citation type="submission" date="2022-12" db="EMBL/GenBank/DDBJ databases">
        <title>Draft genome assemblies for two species of Escallonia (Escalloniales).</title>
        <authorList>
            <person name="Chanderbali A."/>
            <person name="Dervinis C."/>
            <person name="Anghel I."/>
            <person name="Soltis D."/>
            <person name="Soltis P."/>
            <person name="Zapata F."/>
        </authorList>
    </citation>
    <scope>NUCLEOTIDE SEQUENCE</scope>
    <source>
        <strain evidence="3">UCBG64.0493</strain>
        <tissue evidence="3">Leaf</tissue>
    </source>
</reference>
<name>A0AA88UTL2_9ASTE</name>